<name>A0A074JZ73_9RHOB</name>
<comment type="caution">
    <text evidence="1">The sequence shown here is derived from an EMBL/GenBank/DDBJ whole genome shotgun (WGS) entry which is preliminary data.</text>
</comment>
<accession>A0A074JZ73</accession>
<proteinExistence type="predicted"/>
<organism evidence="1 2">
    <name type="scientific">Thioclava indica</name>
    <dbReference type="NCBI Taxonomy" id="1353528"/>
    <lineage>
        <taxon>Bacteria</taxon>
        <taxon>Pseudomonadati</taxon>
        <taxon>Pseudomonadota</taxon>
        <taxon>Alphaproteobacteria</taxon>
        <taxon>Rhodobacterales</taxon>
        <taxon>Paracoccaceae</taxon>
        <taxon>Thioclava</taxon>
    </lineage>
</organism>
<dbReference type="AlphaFoldDB" id="A0A074JZ73"/>
<dbReference type="EMBL" id="AUNB01000001">
    <property type="protein sequence ID" value="KEO61784.1"/>
    <property type="molecule type" value="Genomic_DNA"/>
</dbReference>
<reference evidence="1 2" key="1">
    <citation type="journal article" date="2015" name="Antonie Van Leeuwenhoek">
        <title>Thioclava indica sp. nov., isolated from surface seawater of the Indian Ocean.</title>
        <authorList>
            <person name="Liu Y."/>
            <person name="Lai Q."/>
            <person name="Du J."/>
            <person name="Xu H."/>
            <person name="Jiang L."/>
            <person name="Shao Z."/>
        </authorList>
    </citation>
    <scope>NUCLEOTIDE SEQUENCE [LARGE SCALE GENOMIC DNA]</scope>
    <source>
        <strain evidence="1 2">DT23-4</strain>
    </source>
</reference>
<sequence length="35" mass="3511">MRAALRQTGLGRLALSAVAARVLLACSTGGADAIR</sequence>
<gene>
    <name evidence="1" type="ORF">DT23_02070</name>
</gene>
<evidence type="ECO:0000313" key="1">
    <source>
        <dbReference type="EMBL" id="KEO61784.1"/>
    </source>
</evidence>
<protein>
    <submittedName>
        <fullName evidence="1">Uncharacterized protein</fullName>
    </submittedName>
</protein>
<evidence type="ECO:0000313" key="2">
    <source>
        <dbReference type="Proteomes" id="UP000027471"/>
    </source>
</evidence>
<keyword evidence="2" id="KW-1185">Reference proteome</keyword>
<dbReference type="Proteomes" id="UP000027471">
    <property type="component" value="Unassembled WGS sequence"/>
</dbReference>